<evidence type="ECO:0000256" key="3">
    <source>
        <dbReference type="ARBA" id="ARBA00023082"/>
    </source>
</evidence>
<dbReference type="InterPro" id="IPR007627">
    <property type="entry name" value="RNA_pol_sigma70_r2"/>
</dbReference>
<dbReference type="KEGG" id="plyc:GXP70_07830"/>
<dbReference type="PANTHER" id="PTHR43133:SF8">
    <property type="entry name" value="RNA POLYMERASE SIGMA FACTOR HI_1459-RELATED"/>
    <property type="match status" value="1"/>
</dbReference>
<keyword evidence="4" id="KW-0238">DNA-binding</keyword>
<dbReference type="InterPro" id="IPR013325">
    <property type="entry name" value="RNA_pol_sigma_r2"/>
</dbReference>
<dbReference type="InterPro" id="IPR014284">
    <property type="entry name" value="RNA_pol_sigma-70_dom"/>
</dbReference>
<keyword evidence="9" id="KW-1185">Reference proteome</keyword>
<name>A0A6C0FRV4_9BACL</name>
<sequence>MNPLTRSAEEAAAEYSRMIFGFALSRTGHAQDAEDLAQEILIALVSSLRSGRTIDHMPGWVYRICCYTWSNYVAKHKRHWRSSELDDASLISEDLPVADRLAEEETIMELKREVAYLGRVHREICVLYYYDGLAVGAIAGRLGIPAGTVKWHLFDARHKIREGFTMSSASMEQLQFRPVRLRVGHNGMPGPHGEPNAYFSSLLSGNLCAAIYDQPLTVEQIARKLGVAAAYIESELEKFEYADLITKVAGGKYRTNFIIETKQSLARQNALLLAAADDLADRFYEAVESRLPALRALGFHGSELADELLLWTILPYAVWRQHGRIKDAAYFAAMAPDERKDGGKYAVSASIVYPQEELERQPGYEIVRKFAANGIKSRSDGGSHHGLQMETWWSGLTWRDFDAPDLVDMRHIADLIDSGAAHTDYDKTIISRMAAKGLAKQQDGKLSCLVPFFRAEPFEAFSRLIDEALLEAGAMARLEQLNDDFVALLTQSVPPAMSCKEINNRAYNDSMGITFAVMERLVRGGRLAEPAKADQARLTTLIWQTK</sequence>
<dbReference type="Pfam" id="PF04542">
    <property type="entry name" value="Sigma70_r2"/>
    <property type="match status" value="1"/>
</dbReference>
<dbReference type="InterPro" id="IPR039425">
    <property type="entry name" value="RNA_pol_sigma-70-like"/>
</dbReference>
<organism evidence="8 9">
    <name type="scientific">Paenibacillus lycopersici</name>
    <dbReference type="NCBI Taxonomy" id="2704462"/>
    <lineage>
        <taxon>Bacteria</taxon>
        <taxon>Bacillati</taxon>
        <taxon>Bacillota</taxon>
        <taxon>Bacilli</taxon>
        <taxon>Bacillales</taxon>
        <taxon>Paenibacillaceae</taxon>
        <taxon>Paenibacillus</taxon>
    </lineage>
</organism>
<evidence type="ECO:0000259" key="7">
    <source>
        <dbReference type="Pfam" id="PF04545"/>
    </source>
</evidence>
<dbReference type="GO" id="GO:0003677">
    <property type="term" value="F:DNA binding"/>
    <property type="evidence" value="ECO:0007669"/>
    <property type="project" value="UniProtKB-KW"/>
</dbReference>
<evidence type="ECO:0000313" key="8">
    <source>
        <dbReference type="EMBL" id="QHT59868.1"/>
    </source>
</evidence>
<evidence type="ECO:0000256" key="2">
    <source>
        <dbReference type="ARBA" id="ARBA00023015"/>
    </source>
</evidence>
<feature type="domain" description="RNA polymerase sigma-70 region 2" evidence="6">
    <location>
        <begin position="14"/>
        <end position="78"/>
    </location>
</feature>
<dbReference type="Pfam" id="PF04545">
    <property type="entry name" value="Sigma70_r4"/>
    <property type="match status" value="1"/>
</dbReference>
<evidence type="ECO:0000259" key="6">
    <source>
        <dbReference type="Pfam" id="PF04542"/>
    </source>
</evidence>
<dbReference type="GO" id="GO:0016987">
    <property type="term" value="F:sigma factor activity"/>
    <property type="evidence" value="ECO:0007669"/>
    <property type="project" value="UniProtKB-KW"/>
</dbReference>
<evidence type="ECO:0000313" key="9">
    <source>
        <dbReference type="Proteomes" id="UP000476064"/>
    </source>
</evidence>
<feature type="domain" description="RNA polymerase sigma-70 region 4" evidence="7">
    <location>
        <begin position="121"/>
        <end position="162"/>
    </location>
</feature>
<keyword evidence="3" id="KW-0731">Sigma factor</keyword>
<evidence type="ECO:0000256" key="4">
    <source>
        <dbReference type="ARBA" id="ARBA00023125"/>
    </source>
</evidence>
<dbReference type="Proteomes" id="UP000476064">
    <property type="component" value="Chromosome"/>
</dbReference>
<protein>
    <submittedName>
        <fullName evidence="8">Sigma-70 family RNA polymerase sigma factor</fullName>
    </submittedName>
</protein>
<dbReference type="InterPro" id="IPR036388">
    <property type="entry name" value="WH-like_DNA-bd_sf"/>
</dbReference>
<dbReference type="EMBL" id="CP048209">
    <property type="protein sequence ID" value="QHT59868.1"/>
    <property type="molecule type" value="Genomic_DNA"/>
</dbReference>
<dbReference type="Gene3D" id="1.10.10.10">
    <property type="entry name" value="Winged helix-like DNA-binding domain superfamily/Winged helix DNA-binding domain"/>
    <property type="match status" value="1"/>
</dbReference>
<dbReference type="PANTHER" id="PTHR43133">
    <property type="entry name" value="RNA POLYMERASE ECF-TYPE SIGMA FACTO"/>
    <property type="match status" value="1"/>
</dbReference>
<proteinExistence type="inferred from homology"/>
<keyword evidence="5" id="KW-0804">Transcription</keyword>
<comment type="similarity">
    <text evidence="1">Belongs to the sigma-70 factor family. ECF subfamily.</text>
</comment>
<dbReference type="AlphaFoldDB" id="A0A6C0FRV4"/>
<gene>
    <name evidence="8" type="ORF">GXP70_07830</name>
</gene>
<evidence type="ECO:0000256" key="1">
    <source>
        <dbReference type="ARBA" id="ARBA00010641"/>
    </source>
</evidence>
<dbReference type="InterPro" id="IPR013324">
    <property type="entry name" value="RNA_pol_sigma_r3/r4-like"/>
</dbReference>
<dbReference type="RefSeq" id="WP_162355934.1">
    <property type="nucleotide sequence ID" value="NZ_CP048209.1"/>
</dbReference>
<dbReference type="Gene3D" id="1.10.1740.10">
    <property type="match status" value="1"/>
</dbReference>
<dbReference type="InterPro" id="IPR007630">
    <property type="entry name" value="RNA_pol_sigma70_r4"/>
</dbReference>
<evidence type="ECO:0000256" key="5">
    <source>
        <dbReference type="ARBA" id="ARBA00023163"/>
    </source>
</evidence>
<dbReference type="SUPFAM" id="SSF88946">
    <property type="entry name" value="Sigma2 domain of RNA polymerase sigma factors"/>
    <property type="match status" value="1"/>
</dbReference>
<dbReference type="NCBIfam" id="TIGR02937">
    <property type="entry name" value="sigma70-ECF"/>
    <property type="match status" value="1"/>
</dbReference>
<accession>A0A6C0FRV4</accession>
<reference evidence="8 9" key="1">
    <citation type="submission" date="2020-01" db="EMBL/GenBank/DDBJ databases">
        <title>Paenibacillus sp. nov., isolated from tomato rhizosphere.</title>
        <authorList>
            <person name="Weon H.-Y."/>
            <person name="Lee S.A."/>
        </authorList>
    </citation>
    <scope>NUCLEOTIDE SEQUENCE [LARGE SCALE GENOMIC DNA]</scope>
    <source>
        <strain evidence="8 9">12200R-189</strain>
    </source>
</reference>
<dbReference type="SUPFAM" id="SSF88659">
    <property type="entry name" value="Sigma3 and sigma4 domains of RNA polymerase sigma factors"/>
    <property type="match status" value="1"/>
</dbReference>
<dbReference type="GO" id="GO:0006352">
    <property type="term" value="P:DNA-templated transcription initiation"/>
    <property type="evidence" value="ECO:0007669"/>
    <property type="project" value="InterPro"/>
</dbReference>
<keyword evidence="2" id="KW-0805">Transcription regulation</keyword>